<evidence type="ECO:0008006" key="4">
    <source>
        <dbReference type="Google" id="ProtNLM"/>
    </source>
</evidence>
<proteinExistence type="predicted"/>
<keyword evidence="3" id="KW-1185">Reference proteome</keyword>
<comment type="caution">
    <text evidence="2">The sequence shown here is derived from an EMBL/GenBank/DDBJ whole genome shotgun (WGS) entry which is preliminary data.</text>
</comment>
<dbReference type="EMBL" id="BQNB010019416">
    <property type="protein sequence ID" value="GJT85082.1"/>
    <property type="molecule type" value="Genomic_DNA"/>
</dbReference>
<accession>A0ABQ5HB30</accession>
<name>A0ABQ5HB30_9ASTR</name>
<reference evidence="2" key="1">
    <citation type="journal article" date="2022" name="Int. J. Mol. Sci.">
        <title>Draft Genome of Tanacetum Coccineum: Genomic Comparison of Closely Related Tanacetum-Family Plants.</title>
        <authorList>
            <person name="Yamashiro T."/>
            <person name="Shiraishi A."/>
            <person name="Nakayama K."/>
            <person name="Satake H."/>
        </authorList>
    </citation>
    <scope>NUCLEOTIDE SEQUENCE</scope>
</reference>
<feature type="region of interest" description="Disordered" evidence="1">
    <location>
        <begin position="197"/>
        <end position="219"/>
    </location>
</feature>
<feature type="compositionally biased region" description="Low complexity" evidence="1">
    <location>
        <begin position="127"/>
        <end position="138"/>
    </location>
</feature>
<feature type="compositionally biased region" description="Polar residues" evidence="1">
    <location>
        <begin position="197"/>
        <end position="214"/>
    </location>
</feature>
<sequence>MSNTNNNNMQTQTLSALQNAIMKADGKDHPPMLAPDIQKWINAEAEAVQIILTGIDNDIYSIADACPNAMKMWKTIKSLKQVESILQHQNEVNEIRAERLAHTTNPLTLVAQQQLVYHSQPNLTHYTQSSSTRSQAATRNRDKAIANSPQPTYDPEPEVVDDDDAFSKEKEIDKLVALISMSFKKIYKPTNNNLRTSSNTMNLNVNNTPRSSRGTGYDRQTRQYENQRAINVDGARANVGTQVVQQTGIQCYNCKEFRDLAMECQKPKQAWDLAYHKEKMLLCKQEEVGIQLSAEQVDWRDDTDDET</sequence>
<evidence type="ECO:0000313" key="3">
    <source>
        <dbReference type="Proteomes" id="UP001151760"/>
    </source>
</evidence>
<reference evidence="2" key="2">
    <citation type="submission" date="2022-01" db="EMBL/GenBank/DDBJ databases">
        <authorList>
            <person name="Yamashiro T."/>
            <person name="Shiraishi A."/>
            <person name="Satake H."/>
            <person name="Nakayama K."/>
        </authorList>
    </citation>
    <scope>NUCLEOTIDE SEQUENCE</scope>
</reference>
<feature type="region of interest" description="Disordered" evidence="1">
    <location>
        <begin position="125"/>
        <end position="159"/>
    </location>
</feature>
<dbReference type="Proteomes" id="UP001151760">
    <property type="component" value="Unassembled WGS sequence"/>
</dbReference>
<evidence type="ECO:0000256" key="1">
    <source>
        <dbReference type="SAM" id="MobiDB-lite"/>
    </source>
</evidence>
<protein>
    <recommendedName>
        <fullName evidence="4">Gag protein</fullName>
    </recommendedName>
</protein>
<gene>
    <name evidence="2" type="ORF">Tco_1066799</name>
</gene>
<organism evidence="2 3">
    <name type="scientific">Tanacetum coccineum</name>
    <dbReference type="NCBI Taxonomy" id="301880"/>
    <lineage>
        <taxon>Eukaryota</taxon>
        <taxon>Viridiplantae</taxon>
        <taxon>Streptophyta</taxon>
        <taxon>Embryophyta</taxon>
        <taxon>Tracheophyta</taxon>
        <taxon>Spermatophyta</taxon>
        <taxon>Magnoliopsida</taxon>
        <taxon>eudicotyledons</taxon>
        <taxon>Gunneridae</taxon>
        <taxon>Pentapetalae</taxon>
        <taxon>asterids</taxon>
        <taxon>campanulids</taxon>
        <taxon>Asterales</taxon>
        <taxon>Asteraceae</taxon>
        <taxon>Asteroideae</taxon>
        <taxon>Anthemideae</taxon>
        <taxon>Anthemidinae</taxon>
        <taxon>Tanacetum</taxon>
    </lineage>
</organism>
<evidence type="ECO:0000313" key="2">
    <source>
        <dbReference type="EMBL" id="GJT85082.1"/>
    </source>
</evidence>